<keyword evidence="2" id="KW-1185">Reference proteome</keyword>
<evidence type="ECO:0000313" key="2">
    <source>
        <dbReference type="Proteomes" id="UP000199622"/>
    </source>
</evidence>
<dbReference type="AlphaFoldDB" id="A0A1H5BNZ4"/>
<gene>
    <name evidence="1" type="ORF">SAMN04489727_8382</name>
</gene>
<dbReference type="OrthoDB" id="3625436at2"/>
<proteinExistence type="predicted"/>
<name>A0A1H5BNZ4_9PSEU</name>
<organism evidence="1 2">
    <name type="scientific">Amycolatopsis tolypomycina</name>
    <dbReference type="NCBI Taxonomy" id="208445"/>
    <lineage>
        <taxon>Bacteria</taxon>
        <taxon>Bacillati</taxon>
        <taxon>Actinomycetota</taxon>
        <taxon>Actinomycetes</taxon>
        <taxon>Pseudonocardiales</taxon>
        <taxon>Pseudonocardiaceae</taxon>
        <taxon>Amycolatopsis</taxon>
    </lineage>
</organism>
<accession>A0A1H5BNZ4</accession>
<evidence type="ECO:0000313" key="1">
    <source>
        <dbReference type="EMBL" id="SED56313.1"/>
    </source>
</evidence>
<protein>
    <submittedName>
        <fullName evidence="1">Uncharacterized protein</fullName>
    </submittedName>
</protein>
<sequence>MWLVECPSFWDQGLVRPLVTESGTVVLRCDSCSAVWLSPADVEEMAWVEPDEPDWLVGAGIHVRPGTVRWAARPDVEAAGLGSLKWRALP</sequence>
<reference evidence="2" key="1">
    <citation type="submission" date="2016-10" db="EMBL/GenBank/DDBJ databases">
        <authorList>
            <person name="Varghese N."/>
            <person name="Submissions S."/>
        </authorList>
    </citation>
    <scope>NUCLEOTIDE SEQUENCE [LARGE SCALE GENOMIC DNA]</scope>
    <source>
        <strain evidence="2">DSM 44544</strain>
    </source>
</reference>
<dbReference type="RefSeq" id="WP_091317629.1">
    <property type="nucleotide sequence ID" value="NZ_FNSO01000004.1"/>
</dbReference>
<dbReference type="EMBL" id="FNSO01000004">
    <property type="protein sequence ID" value="SED56313.1"/>
    <property type="molecule type" value="Genomic_DNA"/>
</dbReference>
<dbReference type="Proteomes" id="UP000199622">
    <property type="component" value="Unassembled WGS sequence"/>
</dbReference>